<organism evidence="1">
    <name type="scientific">bioreactor metagenome</name>
    <dbReference type="NCBI Taxonomy" id="1076179"/>
    <lineage>
        <taxon>unclassified sequences</taxon>
        <taxon>metagenomes</taxon>
        <taxon>ecological metagenomes</taxon>
    </lineage>
</organism>
<sequence>MRGLLVAAEIDELIAVAHDALPLFFEQRFKLREVLQDDADADFP</sequence>
<protein>
    <submittedName>
        <fullName evidence="1">Uncharacterized protein</fullName>
    </submittedName>
</protein>
<dbReference type="AlphaFoldDB" id="A0A645JGR7"/>
<evidence type="ECO:0000313" key="1">
    <source>
        <dbReference type="EMBL" id="MPN62875.1"/>
    </source>
</evidence>
<comment type="caution">
    <text evidence="1">The sequence shown here is derived from an EMBL/GenBank/DDBJ whole genome shotgun (WGS) entry which is preliminary data.</text>
</comment>
<name>A0A645JGR7_9ZZZZ</name>
<proteinExistence type="predicted"/>
<gene>
    <name evidence="1" type="ORF">SDC9_210628</name>
</gene>
<reference evidence="1" key="1">
    <citation type="submission" date="2019-08" db="EMBL/GenBank/DDBJ databases">
        <authorList>
            <person name="Kucharzyk K."/>
            <person name="Murdoch R.W."/>
            <person name="Higgins S."/>
            <person name="Loffler F."/>
        </authorList>
    </citation>
    <scope>NUCLEOTIDE SEQUENCE</scope>
</reference>
<accession>A0A645JGR7</accession>
<dbReference type="EMBL" id="VSSQ01141532">
    <property type="protein sequence ID" value="MPN62875.1"/>
    <property type="molecule type" value="Genomic_DNA"/>
</dbReference>